<comment type="caution">
    <text evidence="1">The sequence shown here is derived from an EMBL/GenBank/DDBJ whole genome shotgun (WGS) entry which is preliminary data.</text>
</comment>
<keyword evidence="2" id="KW-1185">Reference proteome</keyword>
<dbReference type="OrthoDB" id="10017160at2759"/>
<evidence type="ECO:0000313" key="1">
    <source>
        <dbReference type="EMBL" id="GBP66971.1"/>
    </source>
</evidence>
<name>A0A4C1XSU5_EUMVA</name>
<reference evidence="1 2" key="1">
    <citation type="journal article" date="2019" name="Commun. Biol.">
        <title>The bagworm genome reveals a unique fibroin gene that provides high tensile strength.</title>
        <authorList>
            <person name="Kono N."/>
            <person name="Nakamura H."/>
            <person name="Ohtoshi R."/>
            <person name="Tomita M."/>
            <person name="Numata K."/>
            <person name="Arakawa K."/>
        </authorList>
    </citation>
    <scope>NUCLEOTIDE SEQUENCE [LARGE SCALE GENOMIC DNA]</scope>
</reference>
<dbReference type="EMBL" id="BGZK01000973">
    <property type="protein sequence ID" value="GBP66971.1"/>
    <property type="molecule type" value="Genomic_DNA"/>
</dbReference>
<accession>A0A4C1XSU5</accession>
<protein>
    <submittedName>
        <fullName evidence="1">Uncharacterized protein</fullName>
    </submittedName>
</protein>
<sequence length="142" mass="16267">MATTEGNINAVWPMIEIDKRDLPANSDKLRHRYESNRQNPTRTLSGQEALYWWIPHNLTEAQKLSRINWCHEMMQRFAGDDSNAVYVIVTELRHDRGTCELHDQTLHRHAIVYLARRSDVKMQLPAAASVGRVTQQSGGGDT</sequence>
<gene>
    <name evidence="1" type="ORF">EVAR_49946_1</name>
</gene>
<evidence type="ECO:0000313" key="2">
    <source>
        <dbReference type="Proteomes" id="UP000299102"/>
    </source>
</evidence>
<dbReference type="AlphaFoldDB" id="A0A4C1XSU5"/>
<proteinExistence type="predicted"/>
<dbReference type="Proteomes" id="UP000299102">
    <property type="component" value="Unassembled WGS sequence"/>
</dbReference>
<organism evidence="1 2">
    <name type="scientific">Eumeta variegata</name>
    <name type="common">Bagworm moth</name>
    <name type="synonym">Eumeta japonica</name>
    <dbReference type="NCBI Taxonomy" id="151549"/>
    <lineage>
        <taxon>Eukaryota</taxon>
        <taxon>Metazoa</taxon>
        <taxon>Ecdysozoa</taxon>
        <taxon>Arthropoda</taxon>
        <taxon>Hexapoda</taxon>
        <taxon>Insecta</taxon>
        <taxon>Pterygota</taxon>
        <taxon>Neoptera</taxon>
        <taxon>Endopterygota</taxon>
        <taxon>Lepidoptera</taxon>
        <taxon>Glossata</taxon>
        <taxon>Ditrysia</taxon>
        <taxon>Tineoidea</taxon>
        <taxon>Psychidae</taxon>
        <taxon>Oiketicinae</taxon>
        <taxon>Eumeta</taxon>
    </lineage>
</organism>